<dbReference type="Pfam" id="PF08242">
    <property type="entry name" value="Methyltransf_12"/>
    <property type="match status" value="1"/>
</dbReference>
<keyword evidence="2" id="KW-0489">Methyltransferase</keyword>
<dbReference type="GO" id="GO:0032259">
    <property type="term" value="P:methylation"/>
    <property type="evidence" value="ECO:0007669"/>
    <property type="project" value="UniProtKB-KW"/>
</dbReference>
<dbReference type="GO" id="GO:0008168">
    <property type="term" value="F:methyltransferase activity"/>
    <property type="evidence" value="ECO:0007669"/>
    <property type="project" value="UniProtKB-KW"/>
</dbReference>
<accession>A0ABP9GIM8</accession>
<dbReference type="PANTHER" id="PTHR37886">
    <property type="entry name" value="S-ADENOSYL-L-METHIONINE-DEPENDENT METHYLTRANSFERASES SUPERFAMILY PROTEIN"/>
    <property type="match status" value="1"/>
</dbReference>
<dbReference type="InterPro" id="IPR029063">
    <property type="entry name" value="SAM-dependent_MTases_sf"/>
</dbReference>
<feature type="domain" description="Methyltransferase type 12" evidence="1">
    <location>
        <begin position="58"/>
        <end position="160"/>
    </location>
</feature>
<dbReference type="InterPro" id="IPR013217">
    <property type="entry name" value="Methyltransf_12"/>
</dbReference>
<dbReference type="SUPFAM" id="SSF53335">
    <property type="entry name" value="S-adenosyl-L-methionine-dependent methyltransferases"/>
    <property type="match status" value="1"/>
</dbReference>
<dbReference type="RefSeq" id="WP_344144392.1">
    <property type="nucleotide sequence ID" value="NZ_BAABIK010000015.1"/>
</dbReference>
<evidence type="ECO:0000313" key="2">
    <source>
        <dbReference type="EMBL" id="GAA4944401.1"/>
    </source>
</evidence>
<proteinExistence type="predicted"/>
<dbReference type="PANTHER" id="PTHR37886:SF1">
    <property type="entry name" value="S-ADENOSYL-L-METHIONINE-DEPENDENT METHYLTRANSFERASES SUPERFAMILY PROTEIN"/>
    <property type="match status" value="1"/>
</dbReference>
<dbReference type="Proteomes" id="UP001499993">
    <property type="component" value="Unassembled WGS sequence"/>
</dbReference>
<gene>
    <name evidence="2" type="ORF">GCM10023224_29260</name>
</gene>
<dbReference type="Gene3D" id="3.40.50.150">
    <property type="entry name" value="Vaccinia Virus protein VP39"/>
    <property type="match status" value="1"/>
</dbReference>
<name>A0ABP9GIM8_9ACTN</name>
<organism evidence="2 3">
    <name type="scientific">Streptomonospora halophila</name>
    <dbReference type="NCBI Taxonomy" id="427369"/>
    <lineage>
        <taxon>Bacteria</taxon>
        <taxon>Bacillati</taxon>
        <taxon>Actinomycetota</taxon>
        <taxon>Actinomycetes</taxon>
        <taxon>Streptosporangiales</taxon>
        <taxon>Nocardiopsidaceae</taxon>
        <taxon>Streptomonospora</taxon>
    </lineage>
</organism>
<dbReference type="EMBL" id="BAABIK010000015">
    <property type="protein sequence ID" value="GAA4944401.1"/>
    <property type="molecule type" value="Genomic_DNA"/>
</dbReference>
<sequence>MPNPMGAINKYGQIEEYTPEEIASGAHRKRVGAYWDEIGRLQYKFLVEQGLTPDSTLLDVGCGSLRGGIHFIRHLNPGNYYGIDVDPALVKAGLEHELPAVGLSERLPADNLRVTSRFACDFGVRFDFALAQSVFTHLPLNHIRLCLYRVAKVMPPGGRFYATYFEAPADEPFDKPHRKRYPEKDPFQYRPEELAWAANVAGWRFRSIGEWGHPRGQRMAEYRRVASPRETVRRVRRKARRVASRYTSRR</sequence>
<evidence type="ECO:0000313" key="3">
    <source>
        <dbReference type="Proteomes" id="UP001499993"/>
    </source>
</evidence>
<keyword evidence="2" id="KW-0808">Transferase</keyword>
<dbReference type="CDD" id="cd02440">
    <property type="entry name" value="AdoMet_MTases"/>
    <property type="match status" value="1"/>
</dbReference>
<keyword evidence="3" id="KW-1185">Reference proteome</keyword>
<reference evidence="3" key="1">
    <citation type="journal article" date="2019" name="Int. J. Syst. Evol. Microbiol.">
        <title>The Global Catalogue of Microorganisms (GCM) 10K type strain sequencing project: providing services to taxonomists for standard genome sequencing and annotation.</title>
        <authorList>
            <consortium name="The Broad Institute Genomics Platform"/>
            <consortium name="The Broad Institute Genome Sequencing Center for Infectious Disease"/>
            <person name="Wu L."/>
            <person name="Ma J."/>
        </authorList>
    </citation>
    <scope>NUCLEOTIDE SEQUENCE [LARGE SCALE GENOMIC DNA]</scope>
    <source>
        <strain evidence="3">JCM 18123</strain>
    </source>
</reference>
<comment type="caution">
    <text evidence="2">The sequence shown here is derived from an EMBL/GenBank/DDBJ whole genome shotgun (WGS) entry which is preliminary data.</text>
</comment>
<evidence type="ECO:0000259" key="1">
    <source>
        <dbReference type="Pfam" id="PF08242"/>
    </source>
</evidence>
<protein>
    <submittedName>
        <fullName evidence="2">Class I SAM-dependent methyltransferase</fullName>
    </submittedName>
</protein>